<accession>A0AAV3UGS6</accession>
<protein>
    <recommendedName>
        <fullName evidence="2">DNA repair protein RecN</fullName>
    </recommendedName>
    <alternativeName>
        <fullName evidence="7">Recombination protein N</fullName>
    </alternativeName>
</protein>
<dbReference type="PANTHER" id="PTHR11059">
    <property type="entry name" value="DNA REPAIR PROTEIN RECN"/>
    <property type="match status" value="1"/>
</dbReference>
<dbReference type="InterPro" id="IPR038729">
    <property type="entry name" value="Rad50/SbcC_AAA"/>
</dbReference>
<dbReference type="RefSeq" id="WP_227778322.1">
    <property type="nucleotide sequence ID" value="NZ_BAABKX010000006.1"/>
</dbReference>
<keyword evidence="3" id="KW-0547">Nucleotide-binding</keyword>
<dbReference type="InterPro" id="IPR027417">
    <property type="entry name" value="P-loop_NTPase"/>
</dbReference>
<feature type="coiled-coil region" evidence="8">
    <location>
        <begin position="423"/>
        <end position="488"/>
    </location>
</feature>
<dbReference type="GO" id="GO:0016887">
    <property type="term" value="F:ATP hydrolysis activity"/>
    <property type="evidence" value="ECO:0007669"/>
    <property type="project" value="InterPro"/>
</dbReference>
<comment type="caution">
    <text evidence="10">The sequence shown here is derived from an EMBL/GenBank/DDBJ whole genome shotgun (WGS) entry which is preliminary data.</text>
</comment>
<evidence type="ECO:0000256" key="2">
    <source>
        <dbReference type="ARBA" id="ARBA00021315"/>
    </source>
</evidence>
<organism evidence="10 11">
    <name type="scientific">Haladaptatus pallidirubidus</name>
    <dbReference type="NCBI Taxonomy" id="1008152"/>
    <lineage>
        <taxon>Archaea</taxon>
        <taxon>Methanobacteriati</taxon>
        <taxon>Methanobacteriota</taxon>
        <taxon>Stenosarchaea group</taxon>
        <taxon>Halobacteria</taxon>
        <taxon>Halobacteriales</taxon>
        <taxon>Haladaptataceae</taxon>
        <taxon>Haladaptatus</taxon>
    </lineage>
</organism>
<dbReference type="PANTHER" id="PTHR11059:SF0">
    <property type="entry name" value="DNA REPAIR PROTEIN RECN"/>
    <property type="match status" value="1"/>
</dbReference>
<evidence type="ECO:0000256" key="3">
    <source>
        <dbReference type="ARBA" id="ARBA00022741"/>
    </source>
</evidence>
<reference evidence="10 11" key="1">
    <citation type="journal article" date="2019" name="Int. J. Syst. Evol. Microbiol.">
        <title>The Global Catalogue of Microorganisms (GCM) 10K type strain sequencing project: providing services to taxonomists for standard genome sequencing and annotation.</title>
        <authorList>
            <consortium name="The Broad Institute Genomics Platform"/>
            <consortium name="The Broad Institute Genome Sequencing Center for Infectious Disease"/>
            <person name="Wu L."/>
            <person name="Ma J."/>
        </authorList>
    </citation>
    <scope>NUCLEOTIDE SEQUENCE [LARGE SCALE GENOMIC DNA]</scope>
    <source>
        <strain evidence="10 11">JCM 17504</strain>
    </source>
</reference>
<dbReference type="Gene3D" id="1.20.1480.30">
    <property type="entry name" value="Designed four-helix bundle protein"/>
    <property type="match status" value="1"/>
</dbReference>
<dbReference type="Gene3D" id="3.40.50.300">
    <property type="entry name" value="P-loop containing nucleotide triphosphate hydrolases"/>
    <property type="match status" value="2"/>
</dbReference>
<gene>
    <name evidence="10" type="ORF">GCM10025751_22460</name>
</gene>
<evidence type="ECO:0000256" key="7">
    <source>
        <dbReference type="ARBA" id="ARBA00033408"/>
    </source>
</evidence>
<feature type="domain" description="Rad50/SbcC-type AAA" evidence="9">
    <location>
        <begin position="6"/>
        <end position="244"/>
    </location>
</feature>
<dbReference type="InterPro" id="IPR004604">
    <property type="entry name" value="DNA_recomb/repair_RecN"/>
</dbReference>
<dbReference type="GO" id="GO:0006302">
    <property type="term" value="P:double-strand break repair"/>
    <property type="evidence" value="ECO:0007669"/>
    <property type="project" value="InterPro"/>
</dbReference>
<keyword evidence="8" id="KW-0175">Coiled coil</keyword>
<evidence type="ECO:0000256" key="5">
    <source>
        <dbReference type="ARBA" id="ARBA00022840"/>
    </source>
</evidence>
<dbReference type="GO" id="GO:0005524">
    <property type="term" value="F:ATP binding"/>
    <property type="evidence" value="ECO:0007669"/>
    <property type="project" value="UniProtKB-KW"/>
</dbReference>
<evidence type="ECO:0000256" key="6">
    <source>
        <dbReference type="ARBA" id="ARBA00023204"/>
    </source>
</evidence>
<evidence type="ECO:0000256" key="1">
    <source>
        <dbReference type="ARBA" id="ARBA00009441"/>
    </source>
</evidence>
<feature type="coiled-coil region" evidence="8">
    <location>
        <begin position="131"/>
        <end position="280"/>
    </location>
</feature>
<proteinExistence type="inferred from homology"/>
<dbReference type="AlphaFoldDB" id="A0AAV3UGS6"/>
<dbReference type="GeneID" id="68616617"/>
<keyword evidence="4" id="KW-0227">DNA damage</keyword>
<keyword evidence="5" id="KW-0067">ATP-binding</keyword>
<dbReference type="GO" id="GO:0006310">
    <property type="term" value="P:DNA recombination"/>
    <property type="evidence" value="ECO:0007669"/>
    <property type="project" value="InterPro"/>
</dbReference>
<dbReference type="Proteomes" id="UP001501729">
    <property type="component" value="Unassembled WGS sequence"/>
</dbReference>
<name>A0AAV3UGS6_9EURY</name>
<dbReference type="NCBIfam" id="NF045487">
    <property type="entry name" value="ASRP"/>
    <property type="match status" value="1"/>
</dbReference>
<dbReference type="Pfam" id="PF13476">
    <property type="entry name" value="AAA_23"/>
    <property type="match status" value="1"/>
</dbReference>
<evidence type="ECO:0000313" key="10">
    <source>
        <dbReference type="EMBL" id="GAA5049551.1"/>
    </source>
</evidence>
<keyword evidence="11" id="KW-1185">Reference proteome</keyword>
<sequence length="613" mass="69701">MTDLDVHVTNVGGIRDLDLEIPKGVTCITGPNASNKTSLLKALTFVMGKETVPVRSGADEARVELTVDGRTVTRTATIQGTHLHVEGEGWISGEDADALVDFASLLEFNPLRTAVRQGDDVEAQLKRPVNLDALEAERSEKVQTKRSFKRKLDSLGDVDGMLTKTKNELHTKRDHLEKLDAKLAELETKREESTESDALRELREEQTELISERDQYERQVEDFQDAIERLELRQDELTDDLEEARIALEEKNIDELRRRKDELEAERDIVSERLDVLQSILAANREMLTGEFAGVLGQDSNLLDNRYRCWTCGKPAEENAFEETLSELSDVIDTDRARLREHEPEIKDIEERIEAAKEAEKCVRRLRTRLQEVKENLERRRESLGTKRNALSDVQSHLEALGATIAEYKQTEESEASDIATAIEDVRIERQSIISNIDRLETKLNELQQQAAEREEAEERMAKLSEEVRKLTDRIENTERQLRETFNETMNELVAVLDFDDIKRIWLDGEFSLVVAREVDGTIHREPVENLAESERESIGLVLALAGYLAYDLPEIAPVLALDSMGAFDIERLERLVGYFADEAQYLLVTAYPEISEQLDYSVTRVAAAEPNA</sequence>
<keyword evidence="6" id="KW-0234">DNA repair</keyword>
<evidence type="ECO:0000256" key="4">
    <source>
        <dbReference type="ARBA" id="ARBA00022763"/>
    </source>
</evidence>
<evidence type="ECO:0000259" key="9">
    <source>
        <dbReference type="Pfam" id="PF13476"/>
    </source>
</evidence>
<evidence type="ECO:0000313" key="11">
    <source>
        <dbReference type="Proteomes" id="UP001501729"/>
    </source>
</evidence>
<dbReference type="EMBL" id="BAABKX010000006">
    <property type="protein sequence ID" value="GAA5049551.1"/>
    <property type="molecule type" value="Genomic_DNA"/>
</dbReference>
<evidence type="ECO:0000256" key="8">
    <source>
        <dbReference type="SAM" id="Coils"/>
    </source>
</evidence>
<feature type="coiled-coil region" evidence="8">
    <location>
        <begin position="339"/>
        <end position="394"/>
    </location>
</feature>
<dbReference type="SUPFAM" id="SSF52540">
    <property type="entry name" value="P-loop containing nucleoside triphosphate hydrolases"/>
    <property type="match status" value="1"/>
</dbReference>
<comment type="similarity">
    <text evidence="1">Belongs to the RecN family.</text>
</comment>